<organism evidence="3 4">
    <name type="scientific">Anaerocolumna aminovalerica</name>
    <dbReference type="NCBI Taxonomy" id="1527"/>
    <lineage>
        <taxon>Bacteria</taxon>
        <taxon>Bacillati</taxon>
        <taxon>Bacillota</taxon>
        <taxon>Clostridia</taxon>
        <taxon>Lachnospirales</taxon>
        <taxon>Lachnospiraceae</taxon>
        <taxon>Anaerocolumna</taxon>
    </lineage>
</organism>
<protein>
    <submittedName>
        <fullName evidence="3">Dipicolinate synthase subunit A</fullName>
    </submittedName>
</protein>
<dbReference type="InterPro" id="IPR031629">
    <property type="entry name" value="DpaA_N"/>
</dbReference>
<name>A0A1I5IXN1_9FIRM</name>
<dbReference type="Pfam" id="PF01488">
    <property type="entry name" value="Shikimate_DH"/>
    <property type="match status" value="1"/>
</dbReference>
<feature type="domain" description="Dipicolinate synthase subunit A N-terminal" evidence="2">
    <location>
        <begin position="8"/>
        <end position="122"/>
    </location>
</feature>
<dbReference type="AlphaFoldDB" id="A0A1I5IXN1"/>
<feature type="domain" description="Quinate/shikimate 5-dehydrogenase/glutamyl-tRNA reductase" evidence="1">
    <location>
        <begin position="143"/>
        <end position="243"/>
    </location>
</feature>
<dbReference type="InterPro" id="IPR006151">
    <property type="entry name" value="Shikm_DH/Glu-tRNA_Rdtase"/>
</dbReference>
<gene>
    <name evidence="3" type="ORF">SAMN04489757_1562</name>
</gene>
<dbReference type="Proteomes" id="UP000198806">
    <property type="component" value="Unassembled WGS sequence"/>
</dbReference>
<keyword evidence="4" id="KW-1185">Reference proteome</keyword>
<dbReference type="Pfam" id="PF16924">
    <property type="entry name" value="DpaA_N"/>
    <property type="match status" value="1"/>
</dbReference>
<evidence type="ECO:0000259" key="1">
    <source>
        <dbReference type="Pfam" id="PF01488"/>
    </source>
</evidence>
<evidence type="ECO:0000313" key="4">
    <source>
        <dbReference type="Proteomes" id="UP000198806"/>
    </source>
</evidence>
<dbReference type="InterPro" id="IPR036291">
    <property type="entry name" value="NAD(P)-bd_dom_sf"/>
</dbReference>
<dbReference type="RefSeq" id="WP_091689013.1">
    <property type="nucleotide sequence ID" value="NZ_BAABFM010000085.1"/>
</dbReference>
<dbReference type="STRING" id="1527.SAMN04489757_1562"/>
<proteinExistence type="predicted"/>
<dbReference type="EMBL" id="FOWD01000056">
    <property type="protein sequence ID" value="SFO65110.1"/>
    <property type="molecule type" value="Genomic_DNA"/>
</dbReference>
<dbReference type="OrthoDB" id="8840764at2"/>
<evidence type="ECO:0000313" key="3">
    <source>
        <dbReference type="EMBL" id="SFO65110.1"/>
    </source>
</evidence>
<dbReference type="SUPFAM" id="SSF51735">
    <property type="entry name" value="NAD(P)-binding Rossmann-fold domains"/>
    <property type="match status" value="1"/>
</dbReference>
<sequence>MNLSYFDFAFIGGDMRQIYMANDLLNQNYSVIAYGLDDPLLDSRCKRSPSFAEAMNTSQIIITPIPVSKDGMHIVSIHPQSDLTIGNLCNLLTAKHKLFGGVLPGDLKNHCDILNICYQDLMKQEEITLYNTIATAEGTIAEAILNSTINLHDSSCLILGFGRCARTLAEKLKGLCSSVTVAARSPMALSAAYAASYNTVNLSQLEEKIEEYDYIFNTIPALVLSKELLEKTRQNVVIIDIASAPGGIDFNYAKEIHRNAKLCLGLPGKYAPESSALALNNHILSNIRKK</sequence>
<accession>A0A1I5IXN1</accession>
<dbReference type="Gene3D" id="3.40.50.720">
    <property type="entry name" value="NAD(P)-binding Rossmann-like Domain"/>
    <property type="match status" value="1"/>
</dbReference>
<evidence type="ECO:0000259" key="2">
    <source>
        <dbReference type="Pfam" id="PF16924"/>
    </source>
</evidence>
<dbReference type="NCBIfam" id="NF006162">
    <property type="entry name" value="PRK08306.1"/>
    <property type="match status" value="1"/>
</dbReference>
<reference evidence="3 4" key="1">
    <citation type="submission" date="2016-10" db="EMBL/GenBank/DDBJ databases">
        <authorList>
            <person name="de Groot N.N."/>
        </authorList>
    </citation>
    <scope>NUCLEOTIDE SEQUENCE [LARGE SCALE GENOMIC DNA]</scope>
    <source>
        <strain evidence="3 4">DSM 1283</strain>
    </source>
</reference>